<dbReference type="GO" id="GO:0003677">
    <property type="term" value="F:DNA binding"/>
    <property type="evidence" value="ECO:0007669"/>
    <property type="project" value="UniProtKB-KW"/>
</dbReference>
<feature type="domain" description="HTH cro/C1-type" evidence="3">
    <location>
        <begin position="7"/>
        <end position="61"/>
    </location>
</feature>
<dbReference type="Gene3D" id="1.10.260.40">
    <property type="entry name" value="lambda repressor-like DNA-binding domains"/>
    <property type="match status" value="1"/>
</dbReference>
<keyword evidence="2" id="KW-0812">Transmembrane</keyword>
<name>A0A9D1JEL7_9FIRM</name>
<evidence type="ECO:0000313" key="5">
    <source>
        <dbReference type="Proteomes" id="UP000824201"/>
    </source>
</evidence>
<feature type="transmembrane region" description="Helical" evidence="2">
    <location>
        <begin position="96"/>
        <end position="114"/>
    </location>
</feature>
<evidence type="ECO:0000313" key="4">
    <source>
        <dbReference type="EMBL" id="HIR89641.1"/>
    </source>
</evidence>
<accession>A0A9D1JEL7</accession>
<dbReference type="InterPro" id="IPR001387">
    <property type="entry name" value="Cro/C1-type_HTH"/>
</dbReference>
<keyword evidence="2" id="KW-0472">Membrane</keyword>
<keyword evidence="1" id="KW-0238">DNA-binding</keyword>
<dbReference type="CDD" id="cd00093">
    <property type="entry name" value="HTH_XRE"/>
    <property type="match status" value="1"/>
</dbReference>
<dbReference type="PROSITE" id="PS50943">
    <property type="entry name" value="HTH_CROC1"/>
    <property type="match status" value="1"/>
</dbReference>
<sequence length="116" mass="13022">MKLGELIYTRRKEKGLSQEKLAEQINVARQTISKWETNETIPDVESLKKLAIVLEFSVDSALGIEVEEDDDKLEWLIIGGFLVGNSLGWIFNNFTLGFMCAIIGLGVGFILKAFKK</sequence>
<dbReference type="Proteomes" id="UP000824201">
    <property type="component" value="Unassembled WGS sequence"/>
</dbReference>
<dbReference type="PANTHER" id="PTHR46558:SF11">
    <property type="entry name" value="HTH-TYPE TRANSCRIPTIONAL REGULATOR XRE"/>
    <property type="match status" value="1"/>
</dbReference>
<protein>
    <submittedName>
        <fullName evidence="4">Helix-turn-helix transcriptional regulator</fullName>
    </submittedName>
</protein>
<dbReference type="Pfam" id="PF01381">
    <property type="entry name" value="HTH_3"/>
    <property type="match status" value="1"/>
</dbReference>
<keyword evidence="2" id="KW-1133">Transmembrane helix</keyword>
<dbReference type="InterPro" id="IPR010982">
    <property type="entry name" value="Lambda_DNA-bd_dom_sf"/>
</dbReference>
<evidence type="ECO:0000256" key="2">
    <source>
        <dbReference type="SAM" id="Phobius"/>
    </source>
</evidence>
<comment type="caution">
    <text evidence="4">The sequence shown here is derived from an EMBL/GenBank/DDBJ whole genome shotgun (WGS) entry which is preliminary data.</text>
</comment>
<dbReference type="AlphaFoldDB" id="A0A9D1JEL7"/>
<proteinExistence type="predicted"/>
<dbReference type="EMBL" id="DVHN01000160">
    <property type="protein sequence ID" value="HIR89641.1"/>
    <property type="molecule type" value="Genomic_DNA"/>
</dbReference>
<dbReference type="SUPFAM" id="SSF47413">
    <property type="entry name" value="lambda repressor-like DNA-binding domains"/>
    <property type="match status" value="1"/>
</dbReference>
<evidence type="ECO:0000259" key="3">
    <source>
        <dbReference type="PROSITE" id="PS50943"/>
    </source>
</evidence>
<dbReference type="PANTHER" id="PTHR46558">
    <property type="entry name" value="TRACRIPTIONAL REGULATORY PROTEIN-RELATED-RELATED"/>
    <property type="match status" value="1"/>
</dbReference>
<evidence type="ECO:0000256" key="1">
    <source>
        <dbReference type="ARBA" id="ARBA00023125"/>
    </source>
</evidence>
<gene>
    <name evidence="4" type="ORF">IAC96_11905</name>
</gene>
<reference evidence="4" key="1">
    <citation type="submission" date="2020-10" db="EMBL/GenBank/DDBJ databases">
        <authorList>
            <person name="Gilroy R."/>
        </authorList>
    </citation>
    <scope>NUCLEOTIDE SEQUENCE</scope>
    <source>
        <strain evidence="4">ChiW13-3771</strain>
    </source>
</reference>
<reference evidence="4" key="2">
    <citation type="journal article" date="2021" name="PeerJ">
        <title>Extensive microbial diversity within the chicken gut microbiome revealed by metagenomics and culture.</title>
        <authorList>
            <person name="Gilroy R."/>
            <person name="Ravi A."/>
            <person name="Getino M."/>
            <person name="Pursley I."/>
            <person name="Horton D.L."/>
            <person name="Alikhan N.F."/>
            <person name="Baker D."/>
            <person name="Gharbi K."/>
            <person name="Hall N."/>
            <person name="Watson M."/>
            <person name="Adriaenssens E.M."/>
            <person name="Foster-Nyarko E."/>
            <person name="Jarju S."/>
            <person name="Secka A."/>
            <person name="Antonio M."/>
            <person name="Oren A."/>
            <person name="Chaudhuri R.R."/>
            <person name="La Ragione R."/>
            <person name="Hildebrand F."/>
            <person name="Pallen M.J."/>
        </authorList>
    </citation>
    <scope>NUCLEOTIDE SEQUENCE</scope>
    <source>
        <strain evidence="4">ChiW13-3771</strain>
    </source>
</reference>
<organism evidence="4 5">
    <name type="scientific">Candidatus Fimimorpha faecalis</name>
    <dbReference type="NCBI Taxonomy" id="2840824"/>
    <lineage>
        <taxon>Bacteria</taxon>
        <taxon>Bacillati</taxon>
        <taxon>Bacillota</taxon>
        <taxon>Clostridia</taxon>
        <taxon>Eubacteriales</taxon>
        <taxon>Candidatus Fimimorpha</taxon>
    </lineage>
</organism>
<dbReference type="SMART" id="SM00530">
    <property type="entry name" value="HTH_XRE"/>
    <property type="match status" value="1"/>
</dbReference>